<accession>A0A1H2U485</accession>
<name>A0A1H2U485_9RHOB</name>
<sequence>MPTPTTLLKAQMQPISWDDQGQVSETGEAIAVQFNPESLKVAYANKSAGGDQRGGSAVQFVGSGTTKLTLDLWFDVTAAAPDRPADDADDVRRLTEKVVNFIKPEPSDEADKFVPPGMRFLWGTFLFEGVVESINESLEFFSEAGKPLRAKLGLSIASQDIQFVFGAQSADGVNAGPATPGARPVASAREGDSVQQAAAREGRQDDWQSIADNNDIDNPRALSPGQPLDMSN</sequence>
<feature type="domain" description="Contractile injection system tube protein N-terminal" evidence="2">
    <location>
        <begin position="17"/>
        <end position="159"/>
    </location>
</feature>
<evidence type="ECO:0000313" key="3">
    <source>
        <dbReference type="EMBL" id="SDW50976.1"/>
    </source>
</evidence>
<reference evidence="3 4" key="1">
    <citation type="submission" date="2016-10" db="EMBL/GenBank/DDBJ databases">
        <authorList>
            <person name="de Groot N.N."/>
        </authorList>
    </citation>
    <scope>NUCLEOTIDE SEQUENCE [LARGE SCALE GENOMIC DNA]</scope>
    <source>
        <strain evidence="3 4">DSM 17890</strain>
    </source>
</reference>
<evidence type="ECO:0000259" key="2">
    <source>
        <dbReference type="Pfam" id="PF19266"/>
    </source>
</evidence>
<dbReference type="RefSeq" id="WP_092680168.1">
    <property type="nucleotide sequence ID" value="NZ_FNMZ01000001.1"/>
</dbReference>
<feature type="region of interest" description="Disordered" evidence="1">
    <location>
        <begin position="172"/>
        <end position="232"/>
    </location>
</feature>
<dbReference type="AlphaFoldDB" id="A0A1H2U485"/>
<gene>
    <name evidence="3" type="ORF">SAMN05444336_1011215</name>
</gene>
<dbReference type="STRING" id="356660.SAMN05444336_1011215"/>
<evidence type="ECO:0000313" key="4">
    <source>
        <dbReference type="Proteomes" id="UP000199118"/>
    </source>
</evidence>
<dbReference type="OrthoDB" id="9815939at2"/>
<evidence type="ECO:0000256" key="1">
    <source>
        <dbReference type="SAM" id="MobiDB-lite"/>
    </source>
</evidence>
<dbReference type="Pfam" id="PF19266">
    <property type="entry name" value="CIS_tube"/>
    <property type="match status" value="1"/>
</dbReference>
<dbReference type="EMBL" id="FNMZ01000001">
    <property type="protein sequence ID" value="SDW50976.1"/>
    <property type="molecule type" value="Genomic_DNA"/>
</dbReference>
<organism evidence="3 4">
    <name type="scientific">Albimonas donghaensis</name>
    <dbReference type="NCBI Taxonomy" id="356660"/>
    <lineage>
        <taxon>Bacteria</taxon>
        <taxon>Pseudomonadati</taxon>
        <taxon>Pseudomonadota</taxon>
        <taxon>Alphaproteobacteria</taxon>
        <taxon>Rhodobacterales</taxon>
        <taxon>Paracoccaceae</taxon>
        <taxon>Albimonas</taxon>
    </lineage>
</organism>
<dbReference type="Proteomes" id="UP000199118">
    <property type="component" value="Unassembled WGS sequence"/>
</dbReference>
<keyword evidence="4" id="KW-1185">Reference proteome</keyword>
<proteinExistence type="predicted"/>
<protein>
    <recommendedName>
        <fullName evidence="2">Contractile injection system tube protein N-terminal domain-containing protein</fullName>
    </recommendedName>
</protein>
<dbReference type="InterPro" id="IPR045361">
    <property type="entry name" value="CIS_tube_prot_N"/>
</dbReference>